<reference evidence="2 3" key="1">
    <citation type="submission" date="2009-10" db="EMBL/GenBank/DDBJ databases">
        <authorList>
            <consortium name="Los Alamos National Laboratory (LANL)"/>
            <consortium name="National Microbial Pathogen Data Resource (NMPDR)"/>
            <person name="Saunders E.H."/>
            <person name="Munk A.C."/>
            <person name="Tapia R."/>
            <person name="Green L."/>
            <person name="Rogers Y."/>
            <person name="Detter J.C."/>
            <person name="Bruce D."/>
            <person name="Brettin T.S."/>
            <person name="Colwell R.R."/>
            <person name="Huq A."/>
            <person name="Grim C.J."/>
            <person name="Hasan N.A."/>
            <person name="Bartels D."/>
            <person name="Vonstein V."/>
        </authorList>
    </citation>
    <scope>NUCLEOTIDE SEQUENCE [LARGE SCALE GENOMIC DNA]</scope>
    <source>
        <strain evidence="2 3">CIP 101886</strain>
    </source>
</reference>
<name>D0I9F8_GRIHO</name>
<feature type="region of interest" description="Disordered" evidence="1">
    <location>
        <begin position="30"/>
        <end position="54"/>
    </location>
</feature>
<dbReference type="EMBL" id="ADAQ01000012">
    <property type="protein sequence ID" value="EEY72073.1"/>
    <property type="molecule type" value="Genomic_DNA"/>
</dbReference>
<comment type="caution">
    <text evidence="2">The sequence shown here is derived from an EMBL/GenBank/DDBJ whole genome shotgun (WGS) entry which is preliminary data.</text>
</comment>
<accession>D0I9F8</accession>
<dbReference type="AlphaFoldDB" id="D0I9F8"/>
<organism evidence="2 3">
    <name type="scientific">Grimontia hollisae CIP 101886</name>
    <dbReference type="NCBI Taxonomy" id="675812"/>
    <lineage>
        <taxon>Bacteria</taxon>
        <taxon>Pseudomonadati</taxon>
        <taxon>Pseudomonadota</taxon>
        <taxon>Gammaproteobacteria</taxon>
        <taxon>Vibrionales</taxon>
        <taxon>Vibrionaceae</taxon>
        <taxon>Grimontia</taxon>
    </lineage>
</organism>
<keyword evidence="3" id="KW-1185">Reference proteome</keyword>
<evidence type="ECO:0000256" key="1">
    <source>
        <dbReference type="SAM" id="MobiDB-lite"/>
    </source>
</evidence>
<gene>
    <name evidence="2" type="ORF">VHA_002495</name>
</gene>
<dbReference type="Proteomes" id="UP000003604">
    <property type="component" value="Unassembled WGS sequence"/>
</dbReference>
<feature type="compositionally biased region" description="Polar residues" evidence="1">
    <location>
        <begin position="45"/>
        <end position="54"/>
    </location>
</feature>
<evidence type="ECO:0000313" key="3">
    <source>
        <dbReference type="Proteomes" id="UP000003604"/>
    </source>
</evidence>
<sequence length="54" mass="5736">MKTLVNNSFTPKTSITEPSTLNGIVTTQMESKAVRPDAKPVATQAGRTCTGNQI</sequence>
<protein>
    <submittedName>
        <fullName evidence="2">Uncharacterized protein</fullName>
    </submittedName>
</protein>
<evidence type="ECO:0000313" key="2">
    <source>
        <dbReference type="EMBL" id="EEY72073.1"/>
    </source>
</evidence>
<proteinExistence type="predicted"/>